<sequence length="234" mass="26839">MTDFADGSGTGGARVKGVTVIKPIIYGNVSKHFGKKRESDSHTHEWTVYLKPFLNEDMSNYVKKVQFKLHESYANPNRILFKPPYEVSETGWGEFEVQIKIHFNDGNERPITFYHMLKLFHTGNDSSTTTAMVQGRKTVVSENYDEIIFQDPTQYINTLLTTTRCLTLNAYKHETNFEERKAKTLESIKGGRSQVAEEIIELKEKLQLAKETIVKFKTELGKVNGQDKSEDMVF</sequence>
<dbReference type="InterPro" id="IPR038704">
    <property type="entry name" value="YEAST_sf"/>
</dbReference>
<dbReference type="PANTHER" id="PTHR47573">
    <property type="entry name" value="PROTEIN AF-9 HOMOLOG"/>
    <property type="match status" value="1"/>
</dbReference>
<organism evidence="7 8">
    <name type="scientific">Tigriopus californicus</name>
    <name type="common">Marine copepod</name>
    <dbReference type="NCBI Taxonomy" id="6832"/>
    <lineage>
        <taxon>Eukaryota</taxon>
        <taxon>Metazoa</taxon>
        <taxon>Ecdysozoa</taxon>
        <taxon>Arthropoda</taxon>
        <taxon>Crustacea</taxon>
        <taxon>Multicrustacea</taxon>
        <taxon>Hexanauplia</taxon>
        <taxon>Copepoda</taxon>
        <taxon>Harpacticoida</taxon>
        <taxon>Harpacticidae</taxon>
        <taxon>Tigriopus</taxon>
    </lineage>
</organism>
<reference evidence="7 8" key="1">
    <citation type="journal article" date="2018" name="Nat. Ecol. Evol.">
        <title>Genomic signatures of mitonuclear coevolution across populations of Tigriopus californicus.</title>
        <authorList>
            <person name="Barreto F.S."/>
            <person name="Watson E.T."/>
            <person name="Lima T.G."/>
            <person name="Willett C.S."/>
            <person name="Edmands S."/>
            <person name="Li W."/>
            <person name="Burton R.S."/>
        </authorList>
    </citation>
    <scope>NUCLEOTIDE SEQUENCE [LARGE SCALE GENOMIC DNA]</scope>
    <source>
        <strain evidence="7 8">San Diego</strain>
    </source>
</reference>
<dbReference type="AlphaFoldDB" id="A0A553P6S4"/>
<keyword evidence="8" id="KW-1185">Reference proteome</keyword>
<keyword evidence="5" id="KW-0175">Coiled coil</keyword>
<accession>A0A553P6S4</accession>
<gene>
    <name evidence="7" type="ORF">TCAL_05546</name>
</gene>
<keyword evidence="3 4" id="KW-0539">Nucleus</keyword>
<dbReference type="CDD" id="cd16909">
    <property type="entry name" value="YEATS_GAS41_like"/>
    <property type="match status" value="1"/>
</dbReference>
<comment type="caution">
    <text evidence="7">The sequence shown here is derived from an EMBL/GenBank/DDBJ whole genome shotgun (WGS) entry which is preliminary data.</text>
</comment>
<evidence type="ECO:0000256" key="5">
    <source>
        <dbReference type="SAM" id="Coils"/>
    </source>
</evidence>
<dbReference type="Gene3D" id="2.60.40.1970">
    <property type="entry name" value="YEATS domain"/>
    <property type="match status" value="1"/>
</dbReference>
<evidence type="ECO:0000256" key="3">
    <source>
        <dbReference type="ARBA" id="ARBA00023242"/>
    </source>
</evidence>
<name>A0A553P6S4_TIGCA</name>
<evidence type="ECO:0000256" key="4">
    <source>
        <dbReference type="PROSITE-ProRule" id="PRU00376"/>
    </source>
</evidence>
<dbReference type="InterPro" id="IPR055129">
    <property type="entry name" value="YEATS_dom"/>
</dbReference>
<dbReference type="PANTHER" id="PTHR47573:SF1">
    <property type="entry name" value="PROTEIN AF-9 HOMOLOG"/>
    <property type="match status" value="1"/>
</dbReference>
<dbReference type="GO" id="GO:0006355">
    <property type="term" value="P:regulation of DNA-templated transcription"/>
    <property type="evidence" value="ECO:0007669"/>
    <property type="project" value="InterPro"/>
</dbReference>
<keyword evidence="2" id="KW-0804">Transcription</keyword>
<comment type="subcellular location">
    <subcellularLocation>
        <location evidence="4">Nucleus</location>
    </subcellularLocation>
</comment>
<dbReference type="STRING" id="6832.A0A553P6S4"/>
<evidence type="ECO:0000313" key="7">
    <source>
        <dbReference type="EMBL" id="TRY73381.1"/>
    </source>
</evidence>
<evidence type="ECO:0000313" key="8">
    <source>
        <dbReference type="Proteomes" id="UP000318571"/>
    </source>
</evidence>
<feature type="domain" description="YEATS" evidence="6">
    <location>
        <begin position="14"/>
        <end position="163"/>
    </location>
</feature>
<dbReference type="Pfam" id="PF03366">
    <property type="entry name" value="YEATS"/>
    <property type="match status" value="1"/>
</dbReference>
<dbReference type="Proteomes" id="UP000318571">
    <property type="component" value="Chromosome 3"/>
</dbReference>
<dbReference type="GO" id="GO:0005634">
    <property type="term" value="C:nucleus"/>
    <property type="evidence" value="ECO:0007669"/>
    <property type="project" value="UniProtKB-SubCell"/>
</dbReference>
<proteinExistence type="predicted"/>
<evidence type="ECO:0000256" key="1">
    <source>
        <dbReference type="ARBA" id="ARBA00023015"/>
    </source>
</evidence>
<evidence type="ECO:0000256" key="2">
    <source>
        <dbReference type="ARBA" id="ARBA00023163"/>
    </source>
</evidence>
<evidence type="ECO:0000259" key="6">
    <source>
        <dbReference type="PROSITE" id="PS51037"/>
    </source>
</evidence>
<dbReference type="OMA" id="VKPYHNE"/>
<dbReference type="InterPro" id="IPR005033">
    <property type="entry name" value="YEATS"/>
</dbReference>
<feature type="coiled-coil region" evidence="5">
    <location>
        <begin position="192"/>
        <end position="219"/>
    </location>
</feature>
<dbReference type="EMBL" id="VCGU01000007">
    <property type="protein sequence ID" value="TRY73381.1"/>
    <property type="molecule type" value="Genomic_DNA"/>
</dbReference>
<keyword evidence="1" id="KW-0805">Transcription regulation</keyword>
<protein>
    <recommendedName>
        <fullName evidence="6">YEATS domain-containing protein</fullName>
    </recommendedName>
</protein>
<dbReference type="OrthoDB" id="16041at2759"/>
<dbReference type="PROSITE" id="PS51037">
    <property type="entry name" value="YEATS"/>
    <property type="match status" value="1"/>
</dbReference>